<evidence type="ECO:0000256" key="3">
    <source>
        <dbReference type="ARBA" id="ARBA00022525"/>
    </source>
</evidence>
<dbReference type="EMBL" id="CAKLBY020000039">
    <property type="protein sequence ID" value="CAK7912229.1"/>
    <property type="molecule type" value="Genomic_DNA"/>
</dbReference>
<evidence type="ECO:0000313" key="8">
    <source>
        <dbReference type="Proteomes" id="UP001162060"/>
    </source>
</evidence>
<evidence type="ECO:0000256" key="2">
    <source>
        <dbReference type="ARBA" id="ARBA00010400"/>
    </source>
</evidence>
<gene>
    <name evidence="7" type="ORF">PM001_LOCUS24763</name>
    <name evidence="6" type="ORF">PM001_LOCUS4513</name>
</gene>
<feature type="region of interest" description="Disordered" evidence="4">
    <location>
        <begin position="35"/>
        <end position="95"/>
    </location>
</feature>
<evidence type="ECO:0000256" key="4">
    <source>
        <dbReference type="SAM" id="MobiDB-lite"/>
    </source>
</evidence>
<sequence length="484" mass="53383">MHLSYVIAVVASVGATVSAISGLQPFKPSSVVTTDAAQSESVMTTPTDPGSSTRSLRVQEQEGNTENDDAATDLDDSEQRINGNEENGDAAADLDDSEERFYGTFLNTVGVNLKNHLGFGATGPSSAQAALQKQPELLAKANTLTMKTGAQAEPLSMQHAANVAPAMKKAGLERIKTDKYLNELFQGSKAAKGLKGQTREAILQERLLARYRNLFDEKDMTADKFRATLTRGSPMTDEADGAVDIIYSRLVIDRLRKTLRQYSVEPAVSTQSKETWKLIEGNPIALTHFGRLMDDTTKLDDVIRELGKVKGGEEAAKLILKAVSIVDVYNLKKLEHLKLVDNIAAKRKVTVSDWVDKKTKQFDLGTWNLQKMKAEANINAKTERDDIKYDMLNGLIKARLSTGTMKKGTSFDPQTEVTNVISLLEKNEFAQRFLPEVVGGKNKEQLDKLLHVRNPNPDAAKRAEIEETSKLIGRIRELSKNMKF</sequence>
<proteinExistence type="inferred from homology"/>
<keyword evidence="3" id="KW-0964">Secreted</keyword>
<accession>A0AAV1V291</accession>
<comment type="subcellular location">
    <subcellularLocation>
        <location evidence="1">Secreted</location>
    </subcellularLocation>
</comment>
<protein>
    <recommendedName>
        <fullName evidence="9">RxLR effector candidate protein</fullName>
    </recommendedName>
</protein>
<feature type="compositionally biased region" description="Acidic residues" evidence="4">
    <location>
        <begin position="86"/>
        <end position="95"/>
    </location>
</feature>
<comment type="similarity">
    <text evidence="2">Belongs to the RxLR effector family.</text>
</comment>
<evidence type="ECO:0000313" key="6">
    <source>
        <dbReference type="EMBL" id="CAK7912229.1"/>
    </source>
</evidence>
<evidence type="ECO:0008006" key="9">
    <source>
        <dbReference type="Google" id="ProtNLM"/>
    </source>
</evidence>
<feature type="chain" id="PRO_5044714178" description="RxLR effector candidate protein" evidence="5">
    <location>
        <begin position="20"/>
        <end position="484"/>
    </location>
</feature>
<dbReference type="Pfam" id="PF16810">
    <property type="entry name" value="RXLR"/>
    <property type="match status" value="1"/>
</dbReference>
<keyword evidence="5" id="KW-0732">Signal</keyword>
<organism evidence="7 8">
    <name type="scientific">Peronospora matthiolae</name>
    <dbReference type="NCBI Taxonomy" id="2874970"/>
    <lineage>
        <taxon>Eukaryota</taxon>
        <taxon>Sar</taxon>
        <taxon>Stramenopiles</taxon>
        <taxon>Oomycota</taxon>
        <taxon>Peronosporomycetes</taxon>
        <taxon>Peronosporales</taxon>
        <taxon>Peronosporaceae</taxon>
        <taxon>Peronospora</taxon>
    </lineage>
</organism>
<feature type="signal peptide" evidence="5">
    <location>
        <begin position="1"/>
        <end position="19"/>
    </location>
</feature>
<feature type="compositionally biased region" description="Acidic residues" evidence="4">
    <location>
        <begin position="63"/>
        <end position="76"/>
    </location>
</feature>
<dbReference type="Proteomes" id="UP001162060">
    <property type="component" value="Unassembled WGS sequence"/>
</dbReference>
<evidence type="ECO:0000256" key="5">
    <source>
        <dbReference type="SAM" id="SignalP"/>
    </source>
</evidence>
<dbReference type="EMBL" id="CAKLBY020000247">
    <property type="protein sequence ID" value="CAK7939613.1"/>
    <property type="molecule type" value="Genomic_DNA"/>
</dbReference>
<feature type="compositionally biased region" description="Polar residues" evidence="4">
    <location>
        <begin position="35"/>
        <end position="62"/>
    </location>
</feature>
<dbReference type="AlphaFoldDB" id="A0AAV1V291"/>
<name>A0AAV1V291_9STRA</name>
<evidence type="ECO:0000256" key="1">
    <source>
        <dbReference type="ARBA" id="ARBA00004613"/>
    </source>
</evidence>
<comment type="caution">
    <text evidence="7">The sequence shown here is derived from an EMBL/GenBank/DDBJ whole genome shotgun (WGS) entry which is preliminary data.</text>
</comment>
<dbReference type="InterPro" id="IPR031825">
    <property type="entry name" value="RXLR"/>
</dbReference>
<reference evidence="7" key="1">
    <citation type="submission" date="2024-01" db="EMBL/GenBank/DDBJ databases">
        <authorList>
            <person name="Webb A."/>
        </authorList>
    </citation>
    <scope>NUCLEOTIDE SEQUENCE</scope>
    <source>
        <strain evidence="7">Pm1</strain>
    </source>
</reference>
<evidence type="ECO:0000313" key="7">
    <source>
        <dbReference type="EMBL" id="CAK7939613.1"/>
    </source>
</evidence>